<evidence type="ECO:0000313" key="1">
    <source>
        <dbReference type="EMBL" id="EDM99973.1"/>
    </source>
</evidence>
<keyword evidence="2" id="KW-1185">Reference proteome</keyword>
<dbReference type="Proteomes" id="UP000003639">
    <property type="component" value="Unassembled WGS sequence"/>
</dbReference>
<gene>
    <name evidence="1" type="ORF">BACCAP_02246</name>
</gene>
<evidence type="ECO:0000313" key="2">
    <source>
        <dbReference type="Proteomes" id="UP000003639"/>
    </source>
</evidence>
<dbReference type="AlphaFoldDB" id="A6NVK4"/>
<comment type="caution">
    <text evidence="1">The sequence shown here is derived from an EMBL/GenBank/DDBJ whole genome shotgun (WGS) entry which is preliminary data.</text>
</comment>
<protein>
    <submittedName>
        <fullName evidence="1">Uncharacterized protein</fullName>
    </submittedName>
</protein>
<reference evidence="1 2" key="2">
    <citation type="submission" date="2007-06" db="EMBL/GenBank/DDBJ databases">
        <title>Draft genome sequence of Pseudoflavonifractor capillosus ATCC 29799.</title>
        <authorList>
            <person name="Sudarsanam P."/>
            <person name="Ley R."/>
            <person name="Guruge J."/>
            <person name="Turnbaugh P.J."/>
            <person name="Mahowald M."/>
            <person name="Liep D."/>
            <person name="Gordon J."/>
        </authorList>
    </citation>
    <scope>NUCLEOTIDE SEQUENCE [LARGE SCALE GENOMIC DNA]</scope>
    <source>
        <strain evidence="1 2">ATCC 29799</strain>
    </source>
</reference>
<accession>A6NVK4</accession>
<name>A6NVK4_9FIRM</name>
<dbReference type="EMBL" id="AAXG02000013">
    <property type="protein sequence ID" value="EDM99973.1"/>
    <property type="molecule type" value="Genomic_DNA"/>
</dbReference>
<sequence length="49" mass="5832">MSESIDKKITILTGDYYYTLTNKCQYLFWDFFVKNPRPGQVFPGRGYTK</sequence>
<reference evidence="1 2" key="1">
    <citation type="submission" date="2007-04" db="EMBL/GenBank/DDBJ databases">
        <authorList>
            <person name="Fulton L."/>
            <person name="Clifton S."/>
            <person name="Fulton B."/>
            <person name="Xu J."/>
            <person name="Minx P."/>
            <person name="Pepin K.H."/>
            <person name="Johnson M."/>
            <person name="Thiruvilangam P."/>
            <person name="Bhonagiri V."/>
            <person name="Nash W.E."/>
            <person name="Mardis E.R."/>
            <person name="Wilson R.K."/>
        </authorList>
    </citation>
    <scope>NUCLEOTIDE SEQUENCE [LARGE SCALE GENOMIC DNA]</scope>
    <source>
        <strain evidence="1 2">ATCC 29799</strain>
    </source>
</reference>
<proteinExistence type="predicted"/>
<organism evidence="1 2">
    <name type="scientific">Pseudoflavonifractor capillosus ATCC 29799</name>
    <dbReference type="NCBI Taxonomy" id="411467"/>
    <lineage>
        <taxon>Bacteria</taxon>
        <taxon>Bacillati</taxon>
        <taxon>Bacillota</taxon>
        <taxon>Clostridia</taxon>
        <taxon>Eubacteriales</taxon>
        <taxon>Oscillospiraceae</taxon>
        <taxon>Pseudoflavonifractor</taxon>
    </lineage>
</organism>